<evidence type="ECO:0000313" key="6">
    <source>
        <dbReference type="EMBL" id="NJP98482.1"/>
    </source>
</evidence>
<evidence type="ECO:0000256" key="2">
    <source>
        <dbReference type="ARBA" id="ARBA00023015"/>
    </source>
</evidence>
<evidence type="ECO:0000256" key="3">
    <source>
        <dbReference type="ARBA" id="ARBA00023125"/>
    </source>
</evidence>
<organism evidence="6 7">
    <name type="scientific">Nonomuraea composti</name>
    <dbReference type="NCBI Taxonomy" id="2720023"/>
    <lineage>
        <taxon>Bacteria</taxon>
        <taxon>Bacillati</taxon>
        <taxon>Actinomycetota</taxon>
        <taxon>Actinomycetes</taxon>
        <taxon>Streptosporangiales</taxon>
        <taxon>Streptosporangiaceae</taxon>
        <taxon>Nonomuraea</taxon>
    </lineage>
</organism>
<dbReference type="Gene3D" id="3.40.190.10">
    <property type="entry name" value="Periplasmic binding protein-like II"/>
    <property type="match status" value="2"/>
</dbReference>
<evidence type="ECO:0000259" key="5">
    <source>
        <dbReference type="PROSITE" id="PS50931"/>
    </source>
</evidence>
<proteinExistence type="inferred from homology"/>
<dbReference type="SUPFAM" id="SSF46785">
    <property type="entry name" value="Winged helix' DNA-binding domain"/>
    <property type="match status" value="1"/>
</dbReference>
<dbReference type="InterPro" id="IPR000847">
    <property type="entry name" value="LysR_HTH_N"/>
</dbReference>
<evidence type="ECO:0000256" key="4">
    <source>
        <dbReference type="ARBA" id="ARBA00023163"/>
    </source>
</evidence>
<dbReference type="InterPro" id="IPR050389">
    <property type="entry name" value="LysR-type_TF"/>
</dbReference>
<dbReference type="PANTHER" id="PTHR30118">
    <property type="entry name" value="HTH-TYPE TRANSCRIPTIONAL REGULATOR LEUO-RELATED"/>
    <property type="match status" value="1"/>
</dbReference>
<keyword evidence="3" id="KW-0238">DNA-binding</keyword>
<keyword evidence="2" id="KW-0805">Transcription regulation</keyword>
<dbReference type="EMBL" id="JAATEP010000093">
    <property type="protein sequence ID" value="NJP98482.1"/>
    <property type="molecule type" value="Genomic_DNA"/>
</dbReference>
<evidence type="ECO:0000256" key="1">
    <source>
        <dbReference type="ARBA" id="ARBA00009437"/>
    </source>
</evidence>
<sequence length="300" mass="33322">MTLDLNLLLALNALLQERNVSRAARRLGLSQPTVSASLGRLRRHFDDELLARVGNQYVLTPLAERLVEQSAQALSWANRVFENRAAFDPAVSTREFLVVVSDAQLPVFGRALAELVRWEAPGVRIRFLHSTPGVVFHAQDQLRNVDALVLPQGILADLPSLDLYRDRWVCIVSVEDDRPSELDIHELRRRPWVLPYSTSPVQSIFHRLRAAGVEPQAAISTEDFLAVPYLVQGTDRIGLVPERVARLTAGTGGLAMASLPFDAGMLVEALWWHPMHESDPGHIWFRDAAGRAAASISDPL</sequence>
<dbReference type="Pfam" id="PF03466">
    <property type="entry name" value="LysR_substrate"/>
    <property type="match status" value="1"/>
</dbReference>
<comment type="caution">
    <text evidence="6">The sequence shown here is derived from an EMBL/GenBank/DDBJ whole genome shotgun (WGS) entry which is preliminary data.</text>
</comment>
<dbReference type="Proteomes" id="UP000696294">
    <property type="component" value="Unassembled WGS sequence"/>
</dbReference>
<dbReference type="InterPro" id="IPR036390">
    <property type="entry name" value="WH_DNA-bd_sf"/>
</dbReference>
<reference evidence="6 7" key="1">
    <citation type="submission" date="2020-03" db="EMBL/GenBank/DDBJ databases">
        <title>WGS of actinomycetes isolated from Thailand.</title>
        <authorList>
            <person name="Thawai C."/>
        </authorList>
    </citation>
    <scope>NUCLEOTIDE SEQUENCE [LARGE SCALE GENOMIC DNA]</scope>
    <source>
        <strain evidence="6 7">FMUSA5-5</strain>
    </source>
</reference>
<keyword evidence="4" id="KW-0804">Transcription</keyword>
<dbReference type="SUPFAM" id="SSF53850">
    <property type="entry name" value="Periplasmic binding protein-like II"/>
    <property type="match status" value="1"/>
</dbReference>
<dbReference type="Pfam" id="PF00126">
    <property type="entry name" value="HTH_1"/>
    <property type="match status" value="1"/>
</dbReference>
<name>A0ABX1BPU4_9ACTN</name>
<accession>A0ABX1BPU4</accession>
<dbReference type="InterPro" id="IPR037402">
    <property type="entry name" value="YidZ_PBP2"/>
</dbReference>
<keyword evidence="7" id="KW-1185">Reference proteome</keyword>
<gene>
    <name evidence="6" type="ORF">HCN51_55225</name>
</gene>
<dbReference type="Gene3D" id="1.10.10.10">
    <property type="entry name" value="Winged helix-like DNA-binding domain superfamily/Winged helix DNA-binding domain"/>
    <property type="match status" value="1"/>
</dbReference>
<comment type="similarity">
    <text evidence="1">Belongs to the LysR transcriptional regulatory family.</text>
</comment>
<evidence type="ECO:0000313" key="7">
    <source>
        <dbReference type="Proteomes" id="UP000696294"/>
    </source>
</evidence>
<dbReference type="PRINTS" id="PR00039">
    <property type="entry name" value="HTHLYSR"/>
</dbReference>
<dbReference type="CDD" id="cd08417">
    <property type="entry name" value="PBP2_Nitroaromatics_like"/>
    <property type="match status" value="1"/>
</dbReference>
<dbReference type="InterPro" id="IPR005119">
    <property type="entry name" value="LysR_subst-bd"/>
</dbReference>
<dbReference type="RefSeq" id="WP_168021795.1">
    <property type="nucleotide sequence ID" value="NZ_JAATEP010000093.1"/>
</dbReference>
<protein>
    <submittedName>
        <fullName evidence="6">LysR family transcriptional regulator</fullName>
    </submittedName>
</protein>
<dbReference type="PROSITE" id="PS50931">
    <property type="entry name" value="HTH_LYSR"/>
    <property type="match status" value="1"/>
</dbReference>
<dbReference type="InterPro" id="IPR036388">
    <property type="entry name" value="WH-like_DNA-bd_sf"/>
</dbReference>
<feature type="domain" description="HTH lysR-type" evidence="5">
    <location>
        <begin position="3"/>
        <end position="60"/>
    </location>
</feature>
<dbReference type="PANTHER" id="PTHR30118:SF15">
    <property type="entry name" value="TRANSCRIPTIONAL REGULATORY PROTEIN"/>
    <property type="match status" value="1"/>
</dbReference>